<name>A0ABV3FDK3_9NOCA</name>
<accession>A0ABV3FDK3</accession>
<evidence type="ECO:0008006" key="3">
    <source>
        <dbReference type="Google" id="ProtNLM"/>
    </source>
</evidence>
<proteinExistence type="predicted"/>
<dbReference type="EMBL" id="JBFAIH010000015">
    <property type="protein sequence ID" value="MEV0365623.1"/>
    <property type="molecule type" value="Genomic_DNA"/>
</dbReference>
<evidence type="ECO:0000313" key="1">
    <source>
        <dbReference type="EMBL" id="MEV0365623.1"/>
    </source>
</evidence>
<dbReference type="RefSeq" id="WP_357982281.1">
    <property type="nucleotide sequence ID" value="NZ_JBFAIH010000015.1"/>
</dbReference>
<reference evidence="1 2" key="1">
    <citation type="submission" date="2024-06" db="EMBL/GenBank/DDBJ databases">
        <title>The Natural Products Discovery Center: Release of the First 8490 Sequenced Strains for Exploring Actinobacteria Biosynthetic Diversity.</title>
        <authorList>
            <person name="Kalkreuter E."/>
            <person name="Kautsar S.A."/>
            <person name="Yang D."/>
            <person name="Bader C.D."/>
            <person name="Teijaro C.N."/>
            <person name="Fluegel L."/>
            <person name="Davis C.M."/>
            <person name="Simpson J.R."/>
            <person name="Lauterbach L."/>
            <person name="Steele A.D."/>
            <person name="Gui C."/>
            <person name="Meng S."/>
            <person name="Li G."/>
            <person name="Viehrig K."/>
            <person name="Ye F."/>
            <person name="Su P."/>
            <person name="Kiefer A.F."/>
            <person name="Nichols A."/>
            <person name="Cepeda A.J."/>
            <person name="Yan W."/>
            <person name="Fan B."/>
            <person name="Jiang Y."/>
            <person name="Adhikari A."/>
            <person name="Zheng C.-J."/>
            <person name="Schuster L."/>
            <person name="Cowan T.M."/>
            <person name="Smanski M.J."/>
            <person name="Chevrette M.G."/>
            <person name="De Carvalho L.P.S."/>
            <person name="Shen B."/>
        </authorList>
    </citation>
    <scope>NUCLEOTIDE SEQUENCE [LARGE SCALE GENOMIC DNA]</scope>
    <source>
        <strain evidence="1 2">NPDC050671</strain>
    </source>
</reference>
<organism evidence="1 2">
    <name type="scientific">Nocardia fusca</name>
    <dbReference type="NCBI Taxonomy" id="941183"/>
    <lineage>
        <taxon>Bacteria</taxon>
        <taxon>Bacillati</taxon>
        <taxon>Actinomycetota</taxon>
        <taxon>Actinomycetes</taxon>
        <taxon>Mycobacteriales</taxon>
        <taxon>Nocardiaceae</taxon>
        <taxon>Nocardia</taxon>
    </lineage>
</organism>
<evidence type="ECO:0000313" key="2">
    <source>
        <dbReference type="Proteomes" id="UP001551658"/>
    </source>
</evidence>
<dbReference type="Proteomes" id="UP001551658">
    <property type="component" value="Unassembled WGS sequence"/>
</dbReference>
<gene>
    <name evidence="1" type="ORF">AB0H72_23275</name>
</gene>
<protein>
    <recommendedName>
        <fullName evidence="3">Dihydrodipicolinate reductase N-terminal domain-containing protein</fullName>
    </recommendedName>
</protein>
<comment type="caution">
    <text evidence="1">The sequence shown here is derived from an EMBL/GenBank/DDBJ whole genome shotgun (WGS) entry which is preliminary data.</text>
</comment>
<sequence>MTGPYRLIVRGAGDMGGRALRSALESPGFESVGVSGKNVVPAASWLNPSMPTWLSALRSPLSVRRTVADMKVPGNAFGQDHPSSPAGGHVITLDGNPGVIELRNSVVIPDLLPHYLLESS</sequence>
<keyword evidence="2" id="KW-1185">Reference proteome</keyword>